<dbReference type="Gene3D" id="1.10.287.130">
    <property type="match status" value="1"/>
</dbReference>
<protein>
    <recommendedName>
        <fullName evidence="2">histidine kinase</fullName>
        <ecNumber evidence="2">2.7.13.3</ecNumber>
    </recommendedName>
</protein>
<dbReference type="Gene3D" id="3.30.565.10">
    <property type="entry name" value="Histidine kinase-like ATPase, C-terminal domain"/>
    <property type="match status" value="1"/>
</dbReference>
<reference evidence="9 10" key="1">
    <citation type="journal article" date="2018" name="Sci. Adv.">
        <title>Multi-heme cytochromes provide a pathway for survival in energy-limited environments.</title>
        <authorList>
            <person name="Deng X."/>
            <person name="Dohmae N."/>
            <person name="Nealson K.H."/>
            <person name="Hashimoto K."/>
            <person name="Okamoto A."/>
        </authorList>
    </citation>
    <scope>NUCLEOTIDE SEQUENCE [LARGE SCALE GENOMIC DNA]</scope>
    <source>
        <strain evidence="9 10">IS5</strain>
    </source>
</reference>
<name>A0A2Z6B122_9BACT</name>
<keyword evidence="3" id="KW-0808">Transferase</keyword>
<evidence type="ECO:0000256" key="5">
    <source>
        <dbReference type="ARBA" id="ARBA00023012"/>
    </source>
</evidence>
<dbReference type="InterPro" id="IPR013655">
    <property type="entry name" value="PAS_fold_3"/>
</dbReference>
<dbReference type="Proteomes" id="UP000269883">
    <property type="component" value="Chromosome"/>
</dbReference>
<sequence>MKKVLYVFDSWLEVAAGLFITVVLVLFSSYNFLLFHTLSELFSVVVAFSMFVLAYSSRERIQSGYLILLGAAYFHIATIDLLHTLAFKGMGVFPGHDANLPTQLWIAGRYLEGCALLVAGLLASRRINLTAAFWGYALLGMGLIAGIFMGYFPDCYVDGQGLTPFKRISEIAICVLFLLALLTLGRARAVIGRAAYWLISLSIVFSVGAELLFTFYVSVYDLSLIVGHFAKVGSFYLIFKAVVEAGYARPQDVLFRKLNSSREELQAAQGLARFGSWHENLETGETGWSDELYRLLGYSPREMAPSGRLIERHIHPDDLPSLQADMDKALVEKSMFDREVRYSTTSGQARHARVMGRVLDLGNGPERLDGSFQDITDRKQAEQLRADVDSITRHDLRTPLSSIISYAELLHDEQDLNEEQRDMVARIAGNGFKMLDLLNRSLDLYRMEQGTFEMSARPVNLSLVMERVMEDLAEKAKRRQVAFMLEEYPSEGSGRIRGDDLLCYTLFANLVQNAVEASPQRGEVRIRLENNGQARATVWNDGVVPESVREHFFDKYVTSGKPKGTGLGTYSARLIAQVHGGDIGFSTSEDEGTAVWVTLPKS</sequence>
<evidence type="ECO:0000259" key="7">
    <source>
        <dbReference type="PROSITE" id="PS50109"/>
    </source>
</evidence>
<dbReference type="Pfam" id="PF17159">
    <property type="entry name" value="MASE3"/>
    <property type="match status" value="1"/>
</dbReference>
<keyword evidence="6" id="KW-1133">Transmembrane helix</keyword>
<evidence type="ECO:0000256" key="1">
    <source>
        <dbReference type="ARBA" id="ARBA00000085"/>
    </source>
</evidence>
<dbReference type="Pfam" id="PF02518">
    <property type="entry name" value="HATPase_c"/>
    <property type="match status" value="1"/>
</dbReference>
<feature type="domain" description="Histidine kinase" evidence="7">
    <location>
        <begin position="391"/>
        <end position="602"/>
    </location>
</feature>
<dbReference type="SUPFAM" id="SSF47384">
    <property type="entry name" value="Homodimeric domain of signal transducing histidine kinase"/>
    <property type="match status" value="1"/>
</dbReference>
<dbReference type="KEGG" id="dfl:DFE_2429"/>
<dbReference type="RefSeq" id="WP_172961733.1">
    <property type="nucleotide sequence ID" value="NZ_AP017378.1"/>
</dbReference>
<feature type="transmembrane region" description="Helical" evidence="6">
    <location>
        <begin position="106"/>
        <end position="124"/>
    </location>
</feature>
<feature type="transmembrane region" description="Helical" evidence="6">
    <location>
        <begin position="33"/>
        <end position="53"/>
    </location>
</feature>
<proteinExistence type="predicted"/>
<dbReference type="CDD" id="cd00082">
    <property type="entry name" value="HisKA"/>
    <property type="match status" value="1"/>
</dbReference>
<evidence type="ECO:0000256" key="4">
    <source>
        <dbReference type="ARBA" id="ARBA00022777"/>
    </source>
</evidence>
<keyword evidence="10" id="KW-1185">Reference proteome</keyword>
<evidence type="ECO:0000313" key="9">
    <source>
        <dbReference type="EMBL" id="BBD09155.1"/>
    </source>
</evidence>
<dbReference type="AlphaFoldDB" id="A0A2Z6B122"/>
<dbReference type="InterPro" id="IPR033425">
    <property type="entry name" value="MASE3"/>
</dbReference>
<feature type="transmembrane region" description="Helical" evidence="6">
    <location>
        <begin position="7"/>
        <end position="27"/>
    </location>
</feature>
<dbReference type="EC" id="2.7.13.3" evidence="2"/>
<dbReference type="CDD" id="cd00075">
    <property type="entry name" value="HATPase"/>
    <property type="match status" value="1"/>
</dbReference>
<evidence type="ECO:0000313" key="10">
    <source>
        <dbReference type="Proteomes" id="UP000269883"/>
    </source>
</evidence>
<keyword evidence="4 9" id="KW-0418">Kinase</keyword>
<dbReference type="PROSITE" id="PS50112">
    <property type="entry name" value="PAS"/>
    <property type="match status" value="1"/>
</dbReference>
<accession>A0A2Z6B122</accession>
<dbReference type="InterPro" id="IPR005467">
    <property type="entry name" value="His_kinase_dom"/>
</dbReference>
<dbReference type="SUPFAM" id="SSF55785">
    <property type="entry name" value="PYP-like sensor domain (PAS domain)"/>
    <property type="match status" value="1"/>
</dbReference>
<dbReference type="EMBL" id="AP017378">
    <property type="protein sequence ID" value="BBD09155.1"/>
    <property type="molecule type" value="Genomic_DNA"/>
</dbReference>
<dbReference type="InterPro" id="IPR050736">
    <property type="entry name" value="Sensor_HK_Regulatory"/>
</dbReference>
<evidence type="ECO:0000259" key="8">
    <source>
        <dbReference type="PROSITE" id="PS50112"/>
    </source>
</evidence>
<dbReference type="PANTHER" id="PTHR43711:SF26">
    <property type="entry name" value="SENSOR HISTIDINE KINASE RCSC"/>
    <property type="match status" value="1"/>
</dbReference>
<dbReference type="InterPro" id="IPR003661">
    <property type="entry name" value="HisK_dim/P_dom"/>
</dbReference>
<dbReference type="InterPro" id="IPR000014">
    <property type="entry name" value="PAS"/>
</dbReference>
<dbReference type="InterPro" id="IPR036097">
    <property type="entry name" value="HisK_dim/P_sf"/>
</dbReference>
<dbReference type="SMART" id="SM00387">
    <property type="entry name" value="HATPase_c"/>
    <property type="match status" value="1"/>
</dbReference>
<evidence type="ECO:0000256" key="2">
    <source>
        <dbReference type="ARBA" id="ARBA00012438"/>
    </source>
</evidence>
<dbReference type="InterPro" id="IPR035965">
    <property type="entry name" value="PAS-like_dom_sf"/>
</dbReference>
<keyword evidence="5" id="KW-0902">Two-component regulatory system</keyword>
<comment type="catalytic activity">
    <reaction evidence="1">
        <text>ATP + protein L-histidine = ADP + protein N-phospho-L-histidine.</text>
        <dbReference type="EC" id="2.7.13.3"/>
    </reaction>
</comment>
<dbReference type="CDD" id="cd00130">
    <property type="entry name" value="PAS"/>
    <property type="match status" value="1"/>
</dbReference>
<dbReference type="Pfam" id="PF08447">
    <property type="entry name" value="PAS_3"/>
    <property type="match status" value="1"/>
</dbReference>
<dbReference type="Gene3D" id="3.30.450.20">
    <property type="entry name" value="PAS domain"/>
    <property type="match status" value="1"/>
</dbReference>
<dbReference type="InterPro" id="IPR003594">
    <property type="entry name" value="HATPase_dom"/>
</dbReference>
<dbReference type="Pfam" id="PF00512">
    <property type="entry name" value="HisKA"/>
    <property type="match status" value="1"/>
</dbReference>
<dbReference type="PROSITE" id="PS50109">
    <property type="entry name" value="HIS_KIN"/>
    <property type="match status" value="1"/>
</dbReference>
<organism evidence="9 10">
    <name type="scientific">Desulfovibrio ferrophilus</name>
    <dbReference type="NCBI Taxonomy" id="241368"/>
    <lineage>
        <taxon>Bacteria</taxon>
        <taxon>Pseudomonadati</taxon>
        <taxon>Thermodesulfobacteriota</taxon>
        <taxon>Desulfovibrionia</taxon>
        <taxon>Desulfovibrionales</taxon>
        <taxon>Desulfovibrionaceae</taxon>
        <taxon>Desulfovibrio</taxon>
    </lineage>
</organism>
<feature type="transmembrane region" description="Helical" evidence="6">
    <location>
        <begin position="65"/>
        <end position="86"/>
    </location>
</feature>
<feature type="transmembrane region" description="Helical" evidence="6">
    <location>
        <begin position="131"/>
        <end position="152"/>
    </location>
</feature>
<dbReference type="GO" id="GO:0000155">
    <property type="term" value="F:phosphorelay sensor kinase activity"/>
    <property type="evidence" value="ECO:0007669"/>
    <property type="project" value="InterPro"/>
</dbReference>
<dbReference type="NCBIfam" id="TIGR00229">
    <property type="entry name" value="sensory_box"/>
    <property type="match status" value="1"/>
</dbReference>
<feature type="transmembrane region" description="Helical" evidence="6">
    <location>
        <begin position="196"/>
        <end position="216"/>
    </location>
</feature>
<dbReference type="InterPro" id="IPR036890">
    <property type="entry name" value="HATPase_C_sf"/>
</dbReference>
<keyword evidence="6" id="KW-0812">Transmembrane</keyword>
<keyword evidence="6" id="KW-0472">Membrane</keyword>
<dbReference type="SUPFAM" id="SSF55874">
    <property type="entry name" value="ATPase domain of HSP90 chaperone/DNA topoisomerase II/histidine kinase"/>
    <property type="match status" value="1"/>
</dbReference>
<evidence type="ECO:0000256" key="3">
    <source>
        <dbReference type="ARBA" id="ARBA00022679"/>
    </source>
</evidence>
<gene>
    <name evidence="9" type="ORF">DFE_2429</name>
</gene>
<evidence type="ECO:0000256" key="6">
    <source>
        <dbReference type="SAM" id="Phobius"/>
    </source>
</evidence>
<dbReference type="PANTHER" id="PTHR43711">
    <property type="entry name" value="TWO-COMPONENT HISTIDINE KINASE"/>
    <property type="match status" value="1"/>
</dbReference>
<dbReference type="SMART" id="SM00388">
    <property type="entry name" value="HisKA"/>
    <property type="match status" value="1"/>
</dbReference>
<feature type="transmembrane region" description="Helical" evidence="6">
    <location>
        <begin position="164"/>
        <end position="184"/>
    </location>
</feature>
<feature type="domain" description="PAS" evidence="8">
    <location>
        <begin position="288"/>
        <end position="333"/>
    </location>
</feature>